<proteinExistence type="predicted"/>
<evidence type="ECO:0000256" key="1">
    <source>
        <dbReference type="ARBA" id="ARBA00022741"/>
    </source>
</evidence>
<dbReference type="GO" id="GO:0005886">
    <property type="term" value="C:plasma membrane"/>
    <property type="evidence" value="ECO:0007669"/>
    <property type="project" value="TreeGrafter"/>
</dbReference>
<dbReference type="InterPro" id="IPR050122">
    <property type="entry name" value="RTK"/>
</dbReference>
<evidence type="ECO:0000313" key="6">
    <source>
        <dbReference type="Proteomes" id="UP000257200"/>
    </source>
</evidence>
<dbReference type="GO" id="GO:0043235">
    <property type="term" value="C:receptor complex"/>
    <property type="evidence" value="ECO:0007669"/>
    <property type="project" value="TreeGrafter"/>
</dbReference>
<reference evidence="5" key="2">
    <citation type="submission" date="2025-09" db="UniProtKB">
        <authorList>
            <consortium name="Ensembl"/>
        </authorList>
    </citation>
    <scope>IDENTIFICATION</scope>
</reference>
<feature type="domain" description="Serine-threonine/tyrosine-protein kinase catalytic" evidence="4">
    <location>
        <begin position="92"/>
        <end position="158"/>
    </location>
</feature>
<dbReference type="Proteomes" id="UP000257200">
    <property type="component" value="Unplaced"/>
</dbReference>
<dbReference type="Gene3D" id="1.10.510.10">
    <property type="entry name" value="Transferase(Phosphotransferase) domain 1"/>
    <property type="match status" value="1"/>
</dbReference>
<accession>A0A3Q1G378</accession>
<dbReference type="GO" id="GO:0004714">
    <property type="term" value="F:transmembrane receptor protein tyrosine kinase activity"/>
    <property type="evidence" value="ECO:0007669"/>
    <property type="project" value="TreeGrafter"/>
</dbReference>
<dbReference type="AlphaFoldDB" id="A0A3Q1G378"/>
<keyword evidence="2" id="KW-0067">ATP-binding</keyword>
<evidence type="ECO:0000259" key="4">
    <source>
        <dbReference type="Pfam" id="PF07714"/>
    </source>
</evidence>
<feature type="region of interest" description="Disordered" evidence="3">
    <location>
        <begin position="1"/>
        <end position="21"/>
    </location>
</feature>
<sequence>MRASPWTPPAPTLPSTLPTPTSPSVCPHLSSLHLSSLHLSSPPSSSPESFLFLHSKDLLHGNLRARSVLVSRGFTMFCLTAACFLFLSPSRWSLGVLLYEMASLGESISVNELLQFHQRGKTLKKPSNCSNALYAVIKGCCQWKDQDRPTLAEVGRKLASAEKSASDKVLKAGGPVNIERYLQEAGYGETNSYTVF</sequence>
<reference evidence="5" key="1">
    <citation type="submission" date="2025-08" db="UniProtKB">
        <authorList>
            <consortium name="Ensembl"/>
        </authorList>
    </citation>
    <scope>IDENTIFICATION</scope>
</reference>
<dbReference type="STRING" id="80966.ENSAPOP00000024268"/>
<protein>
    <recommendedName>
        <fullName evidence="4">Serine-threonine/tyrosine-protein kinase catalytic domain-containing protein</fullName>
    </recommendedName>
</protein>
<dbReference type="Ensembl" id="ENSAPOT00000009160.1">
    <property type="protein sequence ID" value="ENSAPOP00000024268.1"/>
    <property type="gene ID" value="ENSAPOG00000006607.1"/>
</dbReference>
<dbReference type="GO" id="GO:0007169">
    <property type="term" value="P:cell surface receptor protein tyrosine kinase signaling pathway"/>
    <property type="evidence" value="ECO:0007669"/>
    <property type="project" value="TreeGrafter"/>
</dbReference>
<dbReference type="Pfam" id="PF07714">
    <property type="entry name" value="PK_Tyr_Ser-Thr"/>
    <property type="match status" value="1"/>
</dbReference>
<dbReference type="GeneTree" id="ENSGT00940000180310"/>
<feature type="compositionally biased region" description="Pro residues" evidence="3">
    <location>
        <begin position="1"/>
        <end position="12"/>
    </location>
</feature>
<evidence type="ECO:0000313" key="5">
    <source>
        <dbReference type="Ensembl" id="ENSAPOP00000024268.1"/>
    </source>
</evidence>
<dbReference type="InParanoid" id="A0A3Q1G378"/>
<evidence type="ECO:0000256" key="2">
    <source>
        <dbReference type="ARBA" id="ARBA00022840"/>
    </source>
</evidence>
<dbReference type="PANTHER" id="PTHR24416:SF631">
    <property type="entry name" value="SERINE_THREONINE_TYROSINE KINASE 1"/>
    <property type="match status" value="1"/>
</dbReference>
<keyword evidence="6" id="KW-1185">Reference proteome</keyword>
<dbReference type="PANTHER" id="PTHR24416">
    <property type="entry name" value="TYROSINE-PROTEIN KINASE RECEPTOR"/>
    <property type="match status" value="1"/>
</dbReference>
<keyword evidence="1" id="KW-0547">Nucleotide-binding</keyword>
<dbReference type="InterPro" id="IPR001245">
    <property type="entry name" value="Ser-Thr/Tyr_kinase_cat_dom"/>
</dbReference>
<dbReference type="SUPFAM" id="SSF56112">
    <property type="entry name" value="Protein kinase-like (PK-like)"/>
    <property type="match status" value="1"/>
</dbReference>
<organism evidence="5 6">
    <name type="scientific">Acanthochromis polyacanthus</name>
    <name type="common">spiny chromis</name>
    <dbReference type="NCBI Taxonomy" id="80966"/>
    <lineage>
        <taxon>Eukaryota</taxon>
        <taxon>Metazoa</taxon>
        <taxon>Chordata</taxon>
        <taxon>Craniata</taxon>
        <taxon>Vertebrata</taxon>
        <taxon>Euteleostomi</taxon>
        <taxon>Actinopterygii</taxon>
        <taxon>Neopterygii</taxon>
        <taxon>Teleostei</taxon>
        <taxon>Neoteleostei</taxon>
        <taxon>Acanthomorphata</taxon>
        <taxon>Ovalentaria</taxon>
        <taxon>Pomacentridae</taxon>
        <taxon>Acanthochromis</taxon>
    </lineage>
</organism>
<dbReference type="GO" id="GO:0005524">
    <property type="term" value="F:ATP binding"/>
    <property type="evidence" value="ECO:0007669"/>
    <property type="project" value="UniProtKB-KW"/>
</dbReference>
<evidence type="ECO:0000256" key="3">
    <source>
        <dbReference type="SAM" id="MobiDB-lite"/>
    </source>
</evidence>
<name>A0A3Q1G378_9TELE</name>
<dbReference type="InterPro" id="IPR011009">
    <property type="entry name" value="Kinase-like_dom_sf"/>
</dbReference>